<dbReference type="EMBL" id="JAGSSW010000003">
    <property type="protein sequence ID" value="MBR8463778.1"/>
    <property type="molecule type" value="Genomic_DNA"/>
</dbReference>
<organism evidence="2 3">
    <name type="scientific">Campylobacter anatolicus</name>
    <dbReference type="NCBI Taxonomy" id="2829105"/>
    <lineage>
        <taxon>Bacteria</taxon>
        <taxon>Pseudomonadati</taxon>
        <taxon>Campylobacterota</taxon>
        <taxon>Epsilonproteobacteria</taxon>
        <taxon>Campylobacterales</taxon>
        <taxon>Campylobacteraceae</taxon>
        <taxon>Campylobacter</taxon>
    </lineage>
</organism>
<dbReference type="Proteomes" id="UP000682951">
    <property type="component" value="Unassembled WGS sequence"/>
</dbReference>
<name>A0ABS5HHM1_9BACT</name>
<proteinExistence type="predicted"/>
<protein>
    <submittedName>
        <fullName evidence="2">Response regulator</fullName>
    </submittedName>
</protein>
<reference evidence="2 3" key="1">
    <citation type="submission" date="2021-04" db="EMBL/GenBank/DDBJ databases">
        <title>Molecular and phenotypic characterization and identification of bacterial isolates recovered from the Anatolian ground squirrels (Spermophilus xanthoprymnus) and which have the potential to form a new species in the Campylobacter genus.</title>
        <authorList>
            <person name="Aydin F."/>
            <person name="Abay S."/>
            <person name="Kayman T."/>
            <person name="Karakaya E."/>
            <person name="Mustak H.K."/>
            <person name="Mustak I.B."/>
            <person name="Bilgin N."/>
            <person name="Duzler A."/>
            <person name="Sahin O."/>
            <person name="Guran O."/>
            <person name="Saticioglu I.B."/>
        </authorList>
    </citation>
    <scope>NUCLEOTIDE SEQUENCE [LARGE SCALE GENOMIC DNA]</scope>
    <source>
        <strain evidence="3">faydin-G24</strain>
    </source>
</reference>
<accession>A0ABS5HHM1</accession>
<comment type="caution">
    <text evidence="2">The sequence shown here is derived from an EMBL/GenBank/DDBJ whole genome shotgun (WGS) entry which is preliminary data.</text>
</comment>
<feature type="coiled-coil region" evidence="1">
    <location>
        <begin position="75"/>
        <end position="136"/>
    </location>
</feature>
<evidence type="ECO:0000256" key="1">
    <source>
        <dbReference type="SAM" id="Coils"/>
    </source>
</evidence>
<keyword evidence="1" id="KW-0175">Coiled coil</keyword>
<evidence type="ECO:0000313" key="2">
    <source>
        <dbReference type="EMBL" id="MBR8463778.1"/>
    </source>
</evidence>
<dbReference type="RefSeq" id="WP_212140387.1">
    <property type="nucleotide sequence ID" value="NZ_JAGSSW010000003.1"/>
</dbReference>
<keyword evidence="3" id="KW-1185">Reference proteome</keyword>
<evidence type="ECO:0000313" key="3">
    <source>
        <dbReference type="Proteomes" id="UP000682951"/>
    </source>
</evidence>
<sequence length="160" mass="17910">MQVENKTIVDYLLEAGSSKTTKADKAKERSDSFEHILNLSLDKVVASSSGTSDVEEFKQKLSELGAYGYLSQLNLDKIDEKIEQKKEELTELLGLNDPSKSTDERTELSKILEKLVADYRKELQSSLSNNSLLEKQQKLARTSSSNVDLGSILAEFGRNY</sequence>
<gene>
    <name evidence="2" type="ORF">KDD93_04205</name>
</gene>